<feature type="transmembrane region" description="Helical" evidence="14">
    <location>
        <begin position="705"/>
        <end position="727"/>
    </location>
</feature>
<dbReference type="GO" id="GO:0005789">
    <property type="term" value="C:endoplasmic reticulum membrane"/>
    <property type="evidence" value="ECO:0007669"/>
    <property type="project" value="UniProtKB-SubCell"/>
</dbReference>
<comment type="catalytic activity">
    <reaction evidence="12 14">
        <text>a di-trans,poly-cis-dolichyl beta-D-mannosyl phosphate + L-threonyl-[protein] = 3-O-(alpha-D-mannosyl)-L-threonyl-[protein] + a di-trans,poly-cis-dolichyl phosphate + H(+)</text>
        <dbReference type="Rhea" id="RHEA:53396"/>
        <dbReference type="Rhea" id="RHEA-COMP:11060"/>
        <dbReference type="Rhea" id="RHEA-COMP:13547"/>
        <dbReference type="Rhea" id="RHEA-COMP:19498"/>
        <dbReference type="Rhea" id="RHEA-COMP:19501"/>
        <dbReference type="ChEBI" id="CHEBI:15378"/>
        <dbReference type="ChEBI" id="CHEBI:30013"/>
        <dbReference type="ChEBI" id="CHEBI:57683"/>
        <dbReference type="ChEBI" id="CHEBI:58211"/>
        <dbReference type="ChEBI" id="CHEBI:137323"/>
        <dbReference type="EC" id="2.4.1.109"/>
    </reaction>
</comment>
<evidence type="ECO:0000256" key="15">
    <source>
        <dbReference type="SAM" id="MobiDB-lite"/>
    </source>
</evidence>
<keyword evidence="9 14" id="KW-0256">Endoplasmic reticulum</keyword>
<dbReference type="FunFam" id="2.80.10.50:FF:000012">
    <property type="entry name" value="Protein O-mannosyl-transferase 1"/>
    <property type="match status" value="1"/>
</dbReference>
<dbReference type="InterPro" id="IPR003342">
    <property type="entry name" value="ArnT-like_N"/>
</dbReference>
<keyword evidence="10 14" id="KW-1133">Transmembrane helix</keyword>
<comment type="function">
    <text evidence="14">Transfers mannose from Dol-P-mannose to Ser or Thr residues on proteins.</text>
</comment>
<dbReference type="PANTHER" id="PTHR10050">
    <property type="entry name" value="DOLICHYL-PHOSPHATE-MANNOSE--PROTEIN MANNOSYLTRANSFERASE"/>
    <property type="match status" value="1"/>
</dbReference>
<keyword evidence="8" id="KW-0677">Repeat</keyword>
<dbReference type="PANTHER" id="PTHR10050:SF46">
    <property type="entry name" value="PROTEIN O-MANNOSYL-TRANSFERASE 2"/>
    <property type="match status" value="1"/>
</dbReference>
<dbReference type="InterPro" id="IPR036300">
    <property type="entry name" value="MIR_dom_sf"/>
</dbReference>
<organism evidence="17 18">
    <name type="scientific">Mortierella isabellina</name>
    <name type="common">Filamentous fungus</name>
    <name type="synonym">Umbelopsis isabellina</name>
    <dbReference type="NCBI Taxonomy" id="91625"/>
    <lineage>
        <taxon>Eukaryota</taxon>
        <taxon>Fungi</taxon>
        <taxon>Fungi incertae sedis</taxon>
        <taxon>Mucoromycota</taxon>
        <taxon>Mucoromycotina</taxon>
        <taxon>Umbelopsidomycetes</taxon>
        <taxon>Umbelopsidales</taxon>
        <taxon>Umbelopsidaceae</taxon>
        <taxon>Umbelopsis</taxon>
    </lineage>
</organism>
<evidence type="ECO:0000256" key="7">
    <source>
        <dbReference type="ARBA" id="ARBA00022692"/>
    </source>
</evidence>
<feature type="transmembrane region" description="Helical" evidence="14">
    <location>
        <begin position="232"/>
        <end position="265"/>
    </location>
</feature>
<evidence type="ECO:0000256" key="12">
    <source>
        <dbReference type="ARBA" id="ARBA00045085"/>
    </source>
</evidence>
<feature type="domain" description="MIR" evidence="16">
    <location>
        <begin position="341"/>
        <end position="395"/>
    </location>
</feature>
<dbReference type="CDD" id="cd23284">
    <property type="entry name" value="beta-trefoil_MIR_PMT2-like"/>
    <property type="match status" value="1"/>
</dbReference>
<evidence type="ECO:0000256" key="9">
    <source>
        <dbReference type="ARBA" id="ARBA00022824"/>
    </source>
</evidence>
<evidence type="ECO:0000313" key="17">
    <source>
        <dbReference type="EMBL" id="KAG2181105.1"/>
    </source>
</evidence>
<keyword evidence="7 14" id="KW-0812">Transmembrane</keyword>
<dbReference type="InterPro" id="IPR032421">
    <property type="entry name" value="PMT_4TMC"/>
</dbReference>
<feature type="domain" description="MIR" evidence="16">
    <location>
        <begin position="473"/>
        <end position="531"/>
    </location>
</feature>
<comment type="caution">
    <text evidence="17">The sequence shown here is derived from an EMBL/GenBank/DDBJ whole genome shotgun (WGS) entry which is preliminary data.</text>
</comment>
<dbReference type="SMART" id="SM00472">
    <property type="entry name" value="MIR"/>
    <property type="match status" value="3"/>
</dbReference>
<name>A0A8H7PWD8_MORIS</name>
<feature type="transmembrane region" description="Helical" evidence="14">
    <location>
        <begin position="609"/>
        <end position="628"/>
    </location>
</feature>
<dbReference type="Pfam" id="PF16192">
    <property type="entry name" value="PMT_4TMC"/>
    <property type="match status" value="1"/>
</dbReference>
<dbReference type="EMBL" id="JAEPQZ010000005">
    <property type="protein sequence ID" value="KAG2181105.1"/>
    <property type="molecule type" value="Genomic_DNA"/>
</dbReference>
<protein>
    <recommendedName>
        <fullName evidence="4 14">Dolichyl-phosphate-mannose--protein mannosyltransferase</fullName>
        <ecNumber evidence="4 14">2.4.1.109</ecNumber>
    </recommendedName>
</protein>
<evidence type="ECO:0000256" key="13">
    <source>
        <dbReference type="ARBA" id="ARBA00045102"/>
    </source>
</evidence>
<evidence type="ECO:0000256" key="10">
    <source>
        <dbReference type="ARBA" id="ARBA00022989"/>
    </source>
</evidence>
<evidence type="ECO:0000256" key="3">
    <source>
        <dbReference type="ARBA" id="ARBA00007222"/>
    </source>
</evidence>
<evidence type="ECO:0000256" key="1">
    <source>
        <dbReference type="ARBA" id="ARBA00004477"/>
    </source>
</evidence>
<dbReference type="Gene3D" id="2.80.10.50">
    <property type="match status" value="1"/>
</dbReference>
<evidence type="ECO:0000256" key="2">
    <source>
        <dbReference type="ARBA" id="ARBA00004922"/>
    </source>
</evidence>
<dbReference type="Pfam" id="PF02366">
    <property type="entry name" value="PMT"/>
    <property type="match status" value="1"/>
</dbReference>
<proteinExistence type="inferred from homology"/>
<reference evidence="17" key="1">
    <citation type="submission" date="2020-12" db="EMBL/GenBank/DDBJ databases">
        <title>Metabolic potential, ecology and presence of endohyphal bacteria is reflected in genomic diversity of Mucoromycotina.</title>
        <authorList>
            <person name="Muszewska A."/>
            <person name="Okrasinska A."/>
            <person name="Steczkiewicz K."/>
            <person name="Drgas O."/>
            <person name="Orlowska M."/>
            <person name="Perlinska-Lenart U."/>
            <person name="Aleksandrzak-Piekarczyk T."/>
            <person name="Szatraj K."/>
            <person name="Zielenkiewicz U."/>
            <person name="Pilsyk S."/>
            <person name="Malc E."/>
            <person name="Mieczkowski P."/>
            <person name="Kruszewska J.S."/>
            <person name="Biernat P."/>
            <person name="Pawlowska J."/>
        </authorList>
    </citation>
    <scope>NUCLEOTIDE SEQUENCE</scope>
    <source>
        <strain evidence="17">WA0000067209</strain>
    </source>
</reference>
<evidence type="ECO:0000259" key="16">
    <source>
        <dbReference type="PROSITE" id="PS50919"/>
    </source>
</evidence>
<keyword evidence="18" id="KW-1185">Reference proteome</keyword>
<gene>
    <name evidence="17" type="ORF">INT43_008687</name>
</gene>
<feature type="domain" description="MIR" evidence="16">
    <location>
        <begin position="409"/>
        <end position="465"/>
    </location>
</feature>
<dbReference type="EC" id="2.4.1.109" evidence="4 14"/>
<dbReference type="SUPFAM" id="SSF82109">
    <property type="entry name" value="MIR domain"/>
    <property type="match status" value="1"/>
</dbReference>
<evidence type="ECO:0000256" key="4">
    <source>
        <dbReference type="ARBA" id="ARBA00012839"/>
    </source>
</evidence>
<dbReference type="GO" id="GO:0004169">
    <property type="term" value="F:dolichyl-phosphate-mannose-protein mannosyltransferase activity"/>
    <property type="evidence" value="ECO:0007669"/>
    <property type="project" value="UniProtKB-UniRule"/>
</dbReference>
<feature type="transmembrane region" description="Helical" evidence="14">
    <location>
        <begin position="649"/>
        <end position="668"/>
    </location>
</feature>
<accession>A0A8H7PWD8</accession>
<feature type="transmembrane region" description="Helical" evidence="14">
    <location>
        <begin position="200"/>
        <end position="220"/>
    </location>
</feature>
<dbReference type="OrthoDB" id="292747at2759"/>
<keyword evidence="11 14" id="KW-0472">Membrane</keyword>
<dbReference type="PROSITE" id="PS50919">
    <property type="entry name" value="MIR"/>
    <property type="match status" value="3"/>
</dbReference>
<evidence type="ECO:0000313" key="18">
    <source>
        <dbReference type="Proteomes" id="UP000654370"/>
    </source>
</evidence>
<feature type="transmembrane region" description="Helical" evidence="14">
    <location>
        <begin position="286"/>
        <end position="311"/>
    </location>
</feature>
<comment type="catalytic activity">
    <reaction evidence="13 14">
        <text>a di-trans,poly-cis-dolichyl beta-D-mannosyl phosphate + L-seryl-[protein] = 3-O-(alpha-D-mannosyl)-L-seryl-[protein] + a di-trans,poly-cis-dolichyl phosphate + H(+)</text>
        <dbReference type="Rhea" id="RHEA:17377"/>
        <dbReference type="Rhea" id="RHEA-COMP:9863"/>
        <dbReference type="Rhea" id="RHEA-COMP:13546"/>
        <dbReference type="Rhea" id="RHEA-COMP:19498"/>
        <dbReference type="Rhea" id="RHEA-COMP:19501"/>
        <dbReference type="ChEBI" id="CHEBI:15378"/>
        <dbReference type="ChEBI" id="CHEBI:29999"/>
        <dbReference type="ChEBI" id="CHEBI:57683"/>
        <dbReference type="ChEBI" id="CHEBI:58211"/>
        <dbReference type="ChEBI" id="CHEBI:137321"/>
        <dbReference type="EC" id="2.4.1.109"/>
    </reaction>
</comment>
<evidence type="ECO:0000256" key="14">
    <source>
        <dbReference type="RuleBase" id="RU367007"/>
    </source>
</evidence>
<comment type="subcellular location">
    <subcellularLocation>
        <location evidence="1 14">Endoplasmic reticulum membrane</location>
        <topology evidence="1 14">Multi-pass membrane protein</topology>
    </subcellularLocation>
</comment>
<sequence length="750" mass="85371">MDNLKRRNIPGQHDHPADYMDDHYESQDSLLVDEKEKVFRPMPVQPPVAYSSNKYIAMYQRNKDVINPVVLTLLSFYTRFRIIGRSRKVVWDEAHFGKFASHYLKREFYFDVHPPLGKMLNALAGLLAGYDGSYEFKSGETYPDDVNFVPMRLFNATWGALLVPVAYYTAKRLGYSENASILAAVMNLCDLAYLCISRFILLDSMLLFFTSTTLLALVSFHNERNRPFSDTWWIYLALTGVSLGLVSSVKWVGLFAVALVGLYTIEDLWDKLGDLQMPKVQYAKHFAARVACLIVLPITIYILSFVAHFAVLSRSGPGDAQMSSLFQANLEGNTLAQNPVGVYVAYGSKLTIKNSGYGGGLLHSHVQRFPSGSEQQQVTCYHYNDSNNDWIITKRRADGVVPEYEGVPVEYVRDGDVVRLVHAPTRRQLHSHPIKAPVTTSEWEVSAYGDDKIGDENDHWKVEIVDDILHKDADRVRALTTRFRLRHSQLGCLLMANNVNLPQWGFKQIEVICDKGNKTASPHAMWNVESNDHPDLEPAPAKSYKSPFFRDFWHLNVAMWTSNNALTPDPDREDTLASEPLDWLTIRLGLRMNGWGDGDIKYYLAGNPVVWWSALATIFGVAAAYAAFIIRRQRQIRDHSPGQWDYFSFVVKTLGLGWLLHYGPFFIMGRVTYLHHYFPALYFAILLVPFAIEHATARLSKTARTAVWAVAYTSVIFTFFYLSPFAYGMEGPVSDFKGRNWRGTWNLYEL</sequence>
<feature type="transmembrane region" description="Helical" evidence="14">
    <location>
        <begin position="674"/>
        <end position="693"/>
    </location>
</feature>
<dbReference type="Pfam" id="PF02815">
    <property type="entry name" value="MIR"/>
    <property type="match status" value="1"/>
</dbReference>
<evidence type="ECO:0000256" key="11">
    <source>
        <dbReference type="ARBA" id="ARBA00023136"/>
    </source>
</evidence>
<keyword evidence="6 14" id="KW-0808">Transferase</keyword>
<feature type="region of interest" description="Disordered" evidence="15">
    <location>
        <begin position="1"/>
        <end position="20"/>
    </location>
</feature>
<evidence type="ECO:0000256" key="6">
    <source>
        <dbReference type="ARBA" id="ARBA00022679"/>
    </source>
</evidence>
<dbReference type="InterPro" id="IPR027005">
    <property type="entry name" value="PMT-like"/>
</dbReference>
<dbReference type="UniPathway" id="UPA00378"/>
<comment type="pathway">
    <text evidence="2 14">Protein modification; protein glycosylation.</text>
</comment>
<dbReference type="Proteomes" id="UP000654370">
    <property type="component" value="Unassembled WGS sequence"/>
</dbReference>
<dbReference type="InterPro" id="IPR016093">
    <property type="entry name" value="MIR_motif"/>
</dbReference>
<evidence type="ECO:0000256" key="5">
    <source>
        <dbReference type="ARBA" id="ARBA00022676"/>
    </source>
</evidence>
<comment type="similarity">
    <text evidence="3 14">Belongs to the glycosyltransferase 39 family.</text>
</comment>
<evidence type="ECO:0000256" key="8">
    <source>
        <dbReference type="ARBA" id="ARBA00022737"/>
    </source>
</evidence>
<dbReference type="AlphaFoldDB" id="A0A8H7PWD8"/>
<keyword evidence="5 14" id="KW-0328">Glycosyltransferase</keyword>